<comment type="similarity">
    <text evidence="9">Belongs to the Bfd family.</text>
</comment>
<comment type="caution">
    <text evidence="11">The sequence shown here is derived from an EMBL/GenBank/DDBJ whole genome shotgun (WGS) entry which is preliminary data.</text>
</comment>
<keyword evidence="4" id="KW-0249">Electron transport</keyword>
<dbReference type="RefSeq" id="WP_068809939.1">
    <property type="nucleotide sequence ID" value="NZ_BMIY01000003.1"/>
</dbReference>
<accession>A0A917GQG9</accession>
<keyword evidence="12" id="KW-1185">Reference proteome</keyword>
<evidence type="ECO:0000256" key="8">
    <source>
        <dbReference type="ARBA" id="ARBA00039386"/>
    </source>
</evidence>
<dbReference type="PANTHER" id="PTHR37424">
    <property type="entry name" value="BACTERIOFERRITIN-ASSOCIATED FERREDOXIN"/>
    <property type="match status" value="1"/>
</dbReference>
<evidence type="ECO:0000256" key="7">
    <source>
        <dbReference type="ARBA" id="ARBA00034078"/>
    </source>
</evidence>
<gene>
    <name evidence="11" type="ORF">GCM10011403_08420</name>
</gene>
<organism evidence="11 12">
    <name type="scientific">Pseudohongiella nitratireducens</name>
    <dbReference type="NCBI Taxonomy" id="1768907"/>
    <lineage>
        <taxon>Bacteria</taxon>
        <taxon>Pseudomonadati</taxon>
        <taxon>Pseudomonadota</taxon>
        <taxon>Gammaproteobacteria</taxon>
        <taxon>Pseudomonadales</taxon>
        <taxon>Pseudohongiellaceae</taxon>
        <taxon>Pseudohongiella</taxon>
    </lineage>
</organism>
<dbReference type="OrthoDB" id="9815350at2"/>
<evidence type="ECO:0000256" key="4">
    <source>
        <dbReference type="ARBA" id="ARBA00022982"/>
    </source>
</evidence>
<dbReference type="InterPro" id="IPR052371">
    <property type="entry name" value="BFD-associated_ferredoxin"/>
</dbReference>
<reference evidence="11" key="1">
    <citation type="journal article" date="2014" name="Int. J. Syst. Evol. Microbiol.">
        <title>Complete genome sequence of Corynebacterium casei LMG S-19264T (=DSM 44701T), isolated from a smear-ripened cheese.</title>
        <authorList>
            <consortium name="US DOE Joint Genome Institute (JGI-PGF)"/>
            <person name="Walter F."/>
            <person name="Albersmeier A."/>
            <person name="Kalinowski J."/>
            <person name="Ruckert C."/>
        </authorList>
    </citation>
    <scope>NUCLEOTIDE SEQUENCE</scope>
    <source>
        <strain evidence="11">CGMCC 1.15425</strain>
    </source>
</reference>
<dbReference type="GO" id="GO:0051537">
    <property type="term" value="F:2 iron, 2 sulfur cluster binding"/>
    <property type="evidence" value="ECO:0007669"/>
    <property type="project" value="UniProtKB-KW"/>
</dbReference>
<keyword evidence="6" id="KW-0411">Iron-sulfur</keyword>
<keyword evidence="2" id="KW-0001">2Fe-2S</keyword>
<keyword evidence="1" id="KW-0813">Transport</keyword>
<dbReference type="PANTHER" id="PTHR37424:SF1">
    <property type="entry name" value="BACTERIOFERRITIN-ASSOCIATED FERREDOXIN"/>
    <property type="match status" value="1"/>
</dbReference>
<comment type="cofactor">
    <cofactor evidence="7">
        <name>[2Fe-2S] cluster</name>
        <dbReference type="ChEBI" id="CHEBI:190135"/>
    </cofactor>
</comment>
<dbReference type="Gene3D" id="1.10.10.1100">
    <property type="entry name" value="BFD-like [2Fe-2S]-binding domain"/>
    <property type="match status" value="1"/>
</dbReference>
<dbReference type="InterPro" id="IPR041854">
    <property type="entry name" value="BFD-like_2Fe2S-bd_dom_sf"/>
</dbReference>
<evidence type="ECO:0000256" key="9">
    <source>
        <dbReference type="ARBA" id="ARBA00046332"/>
    </source>
</evidence>
<protein>
    <recommendedName>
        <fullName evidence="8">Bacterioferritin-associated ferredoxin</fullName>
    </recommendedName>
</protein>
<evidence type="ECO:0000256" key="1">
    <source>
        <dbReference type="ARBA" id="ARBA00022448"/>
    </source>
</evidence>
<evidence type="ECO:0000256" key="6">
    <source>
        <dbReference type="ARBA" id="ARBA00023014"/>
    </source>
</evidence>
<evidence type="ECO:0000256" key="3">
    <source>
        <dbReference type="ARBA" id="ARBA00022723"/>
    </source>
</evidence>
<evidence type="ECO:0000313" key="11">
    <source>
        <dbReference type="EMBL" id="GGG53574.1"/>
    </source>
</evidence>
<keyword evidence="5" id="KW-0408">Iron</keyword>
<evidence type="ECO:0000259" key="10">
    <source>
        <dbReference type="Pfam" id="PF04324"/>
    </source>
</evidence>
<dbReference type="Pfam" id="PF04324">
    <property type="entry name" value="Fer2_BFD"/>
    <property type="match status" value="1"/>
</dbReference>
<dbReference type="InterPro" id="IPR007419">
    <property type="entry name" value="BFD-like_2Fe2S-bd_dom"/>
</dbReference>
<dbReference type="Proteomes" id="UP000627715">
    <property type="component" value="Unassembled WGS sequence"/>
</dbReference>
<name>A0A917GQG9_9GAMM</name>
<evidence type="ECO:0000313" key="12">
    <source>
        <dbReference type="Proteomes" id="UP000627715"/>
    </source>
</evidence>
<dbReference type="GO" id="GO:0046872">
    <property type="term" value="F:metal ion binding"/>
    <property type="evidence" value="ECO:0007669"/>
    <property type="project" value="UniProtKB-KW"/>
</dbReference>
<feature type="domain" description="BFD-like [2Fe-2S]-binding" evidence="10">
    <location>
        <begin position="2"/>
        <end position="51"/>
    </location>
</feature>
<sequence length="70" mass="7837">MYVCICQQVTDHDIREYCESNNASLSQMRKDLGLGSDCGRCAKLARQIMHETMDQMMSTGVDIKSIAYAA</sequence>
<dbReference type="AlphaFoldDB" id="A0A917GQG9"/>
<keyword evidence="3" id="KW-0479">Metal-binding</keyword>
<dbReference type="EMBL" id="BMIY01000003">
    <property type="protein sequence ID" value="GGG53574.1"/>
    <property type="molecule type" value="Genomic_DNA"/>
</dbReference>
<evidence type="ECO:0000256" key="5">
    <source>
        <dbReference type="ARBA" id="ARBA00023004"/>
    </source>
</evidence>
<evidence type="ECO:0000256" key="2">
    <source>
        <dbReference type="ARBA" id="ARBA00022714"/>
    </source>
</evidence>
<reference evidence="11" key="2">
    <citation type="submission" date="2020-09" db="EMBL/GenBank/DDBJ databases">
        <authorList>
            <person name="Sun Q."/>
            <person name="Zhou Y."/>
        </authorList>
    </citation>
    <scope>NUCLEOTIDE SEQUENCE</scope>
    <source>
        <strain evidence="11">CGMCC 1.15425</strain>
    </source>
</reference>
<proteinExistence type="inferred from homology"/>